<comment type="caution">
    <text evidence="7">The sequence shown here is derived from an EMBL/GenBank/DDBJ whole genome shotgun (WGS) entry which is preliminary data.</text>
</comment>
<dbReference type="Gene3D" id="2.40.128.200">
    <property type="match status" value="1"/>
</dbReference>
<organism evidence="7 8">
    <name type="scientific">Govanella unica</name>
    <dbReference type="NCBI Taxonomy" id="2975056"/>
    <lineage>
        <taxon>Bacteria</taxon>
        <taxon>Pseudomonadati</taxon>
        <taxon>Pseudomonadota</taxon>
        <taxon>Alphaproteobacteria</taxon>
        <taxon>Emcibacterales</taxon>
        <taxon>Govanellaceae</taxon>
        <taxon>Govanella</taxon>
    </lineage>
</organism>
<keyword evidence="1" id="KW-0732">Signal</keyword>
<dbReference type="RefSeq" id="WP_274942963.1">
    <property type="nucleotide sequence ID" value="NZ_JANWOI010000001.1"/>
</dbReference>
<dbReference type="InterPro" id="IPR036328">
    <property type="entry name" value="MliC_sf"/>
</dbReference>
<evidence type="ECO:0000256" key="5">
    <source>
        <dbReference type="SAM" id="MobiDB-lite"/>
    </source>
</evidence>
<accession>A0A9X3TX28</accession>
<keyword evidence="2" id="KW-0472">Membrane</keyword>
<sequence>MQVRILLPVALTLALVACDRPKETPKTEPAPATAPAPATTPAPTTETSPAGSLPSLVDTIVTFSCPDGHNLTVRFHDQRADFSLAGQSLSLPQVVSASGARYSDEQTTLWNKGREVFIEQAGKPDMTCQDTSGND</sequence>
<evidence type="ECO:0000256" key="4">
    <source>
        <dbReference type="ARBA" id="ARBA00023288"/>
    </source>
</evidence>
<dbReference type="AlphaFoldDB" id="A0A9X3TX28"/>
<keyword evidence="4" id="KW-0449">Lipoprotein</keyword>
<reference evidence="7" key="2">
    <citation type="journal article" date="2023" name="Syst. Appl. Microbiol.">
        <title>Govania unica gen. nov., sp. nov., a rare biosphere bacterium that represents a novel family in the class Alphaproteobacteria.</title>
        <authorList>
            <person name="Vandamme P."/>
            <person name="Peeters C."/>
            <person name="Hettiarachchi A."/>
            <person name="Cnockaert M."/>
            <person name="Carlier A."/>
        </authorList>
    </citation>
    <scope>NUCLEOTIDE SEQUENCE</scope>
    <source>
        <strain evidence="7">LMG 31809</strain>
    </source>
</reference>
<dbReference type="Proteomes" id="UP001141619">
    <property type="component" value="Unassembled WGS sequence"/>
</dbReference>
<evidence type="ECO:0000313" key="8">
    <source>
        <dbReference type="Proteomes" id="UP001141619"/>
    </source>
</evidence>
<dbReference type="PROSITE" id="PS51257">
    <property type="entry name" value="PROKAR_LIPOPROTEIN"/>
    <property type="match status" value="1"/>
</dbReference>
<name>A0A9X3TX28_9PROT</name>
<feature type="region of interest" description="Disordered" evidence="5">
    <location>
        <begin position="22"/>
        <end position="53"/>
    </location>
</feature>
<keyword evidence="3" id="KW-0564">Palmitate</keyword>
<evidence type="ECO:0000313" key="7">
    <source>
        <dbReference type="EMBL" id="MDA5193270.1"/>
    </source>
</evidence>
<evidence type="ECO:0000256" key="1">
    <source>
        <dbReference type="ARBA" id="ARBA00022729"/>
    </source>
</evidence>
<evidence type="ECO:0000259" key="6">
    <source>
        <dbReference type="Pfam" id="PF09864"/>
    </source>
</evidence>
<dbReference type="Pfam" id="PF09864">
    <property type="entry name" value="MliC"/>
    <property type="match status" value="1"/>
</dbReference>
<evidence type="ECO:0000256" key="3">
    <source>
        <dbReference type="ARBA" id="ARBA00023139"/>
    </source>
</evidence>
<dbReference type="InterPro" id="IPR018660">
    <property type="entry name" value="MliC"/>
</dbReference>
<gene>
    <name evidence="7" type="ORF">NYP16_04770</name>
</gene>
<dbReference type="SUPFAM" id="SSF141488">
    <property type="entry name" value="YdhA-like"/>
    <property type="match status" value="1"/>
</dbReference>
<feature type="domain" description="C-type lysozyme inhibitor" evidence="6">
    <location>
        <begin position="63"/>
        <end position="125"/>
    </location>
</feature>
<reference evidence="7" key="1">
    <citation type="submission" date="2022-08" db="EMBL/GenBank/DDBJ databases">
        <authorList>
            <person name="Vandamme P."/>
            <person name="Hettiarachchi A."/>
            <person name="Peeters C."/>
            <person name="Cnockaert M."/>
            <person name="Carlier A."/>
        </authorList>
    </citation>
    <scope>NUCLEOTIDE SEQUENCE</scope>
    <source>
        <strain evidence="7">LMG 31809</strain>
    </source>
</reference>
<proteinExistence type="predicted"/>
<dbReference type="EMBL" id="JANWOI010000001">
    <property type="protein sequence ID" value="MDA5193270.1"/>
    <property type="molecule type" value="Genomic_DNA"/>
</dbReference>
<evidence type="ECO:0000256" key="2">
    <source>
        <dbReference type="ARBA" id="ARBA00023136"/>
    </source>
</evidence>
<keyword evidence="8" id="KW-1185">Reference proteome</keyword>
<protein>
    <submittedName>
        <fullName evidence="7">MliC family protein</fullName>
    </submittedName>
</protein>